<dbReference type="PROSITE" id="PS00194">
    <property type="entry name" value="THIOREDOXIN_1"/>
    <property type="match status" value="1"/>
</dbReference>
<comment type="caution">
    <text evidence="6">The sequence shown here is derived from an EMBL/GenBank/DDBJ whole genome shotgun (WGS) entry which is preliminary data.</text>
</comment>
<comment type="subcellular location">
    <subcellularLocation>
        <location evidence="1">Cell envelope</location>
    </subcellularLocation>
</comment>
<protein>
    <submittedName>
        <fullName evidence="6">TlpA disulfide reductase family protein</fullName>
    </submittedName>
</protein>
<feature type="domain" description="Thioredoxin" evidence="5">
    <location>
        <begin position="77"/>
        <end position="223"/>
    </location>
</feature>
<dbReference type="Proteomes" id="UP001148313">
    <property type="component" value="Unassembled WGS sequence"/>
</dbReference>
<organism evidence="6 7">
    <name type="scientific">Hoeflea poritis</name>
    <dbReference type="NCBI Taxonomy" id="2993659"/>
    <lineage>
        <taxon>Bacteria</taxon>
        <taxon>Pseudomonadati</taxon>
        <taxon>Pseudomonadota</taxon>
        <taxon>Alphaproteobacteria</taxon>
        <taxon>Hyphomicrobiales</taxon>
        <taxon>Rhizobiaceae</taxon>
        <taxon>Hoeflea</taxon>
    </lineage>
</organism>
<dbReference type="RefSeq" id="WP_271089494.1">
    <property type="nucleotide sequence ID" value="NZ_JAPJZH010000005.1"/>
</dbReference>
<accession>A0ABT4VMH3</accession>
<dbReference type="NCBIfam" id="NF047696">
    <property type="entry name" value="ThlDiSintTplARhiz"/>
    <property type="match status" value="1"/>
</dbReference>
<evidence type="ECO:0000313" key="7">
    <source>
        <dbReference type="Proteomes" id="UP001148313"/>
    </source>
</evidence>
<dbReference type="Gene3D" id="3.40.30.10">
    <property type="entry name" value="Glutaredoxin"/>
    <property type="match status" value="1"/>
</dbReference>
<feature type="transmembrane region" description="Helical" evidence="4">
    <location>
        <begin position="12"/>
        <end position="32"/>
    </location>
</feature>
<evidence type="ECO:0000259" key="5">
    <source>
        <dbReference type="PROSITE" id="PS51352"/>
    </source>
</evidence>
<keyword evidence="3" id="KW-0676">Redox-active center</keyword>
<sequence length="231" mass="23796">MSEQNKSNRGTVKIAGAAIVLVVVGVVAAVYVNGAGSGNTSDAVAGADSGPACSATVALAEAIQPFASGQVAAMASASEPKALTSLAFNNPDGEKMSLAALSGKTVLINLWATWCAPCREEMPALDELQAAMGSEDFEVVAINIDTGDDTKPKNFLNEIGVEHLGFYRDNTMGVFNDLKKQGLAFGLPVTLLVDEEGCLLANMNGPAHWSSDDAKTYIGKALEGVSETPSG</sequence>
<evidence type="ECO:0000256" key="2">
    <source>
        <dbReference type="ARBA" id="ARBA00022748"/>
    </source>
</evidence>
<keyword evidence="4" id="KW-0472">Membrane</keyword>
<dbReference type="CDD" id="cd02966">
    <property type="entry name" value="TlpA_like_family"/>
    <property type="match status" value="1"/>
</dbReference>
<dbReference type="InterPro" id="IPR017937">
    <property type="entry name" value="Thioredoxin_CS"/>
</dbReference>
<dbReference type="InterPro" id="IPR013766">
    <property type="entry name" value="Thioredoxin_domain"/>
</dbReference>
<dbReference type="Pfam" id="PF08534">
    <property type="entry name" value="Redoxin"/>
    <property type="match status" value="1"/>
</dbReference>
<dbReference type="EMBL" id="JAPJZH010000005">
    <property type="protein sequence ID" value="MDA4845814.1"/>
    <property type="molecule type" value="Genomic_DNA"/>
</dbReference>
<evidence type="ECO:0000256" key="4">
    <source>
        <dbReference type="SAM" id="Phobius"/>
    </source>
</evidence>
<keyword evidence="7" id="KW-1185">Reference proteome</keyword>
<evidence type="ECO:0000313" key="6">
    <source>
        <dbReference type="EMBL" id="MDA4845814.1"/>
    </source>
</evidence>
<dbReference type="InterPro" id="IPR036249">
    <property type="entry name" value="Thioredoxin-like_sf"/>
</dbReference>
<dbReference type="PANTHER" id="PTHR42852">
    <property type="entry name" value="THIOL:DISULFIDE INTERCHANGE PROTEIN DSBE"/>
    <property type="match status" value="1"/>
</dbReference>
<evidence type="ECO:0000256" key="1">
    <source>
        <dbReference type="ARBA" id="ARBA00004196"/>
    </source>
</evidence>
<proteinExistence type="predicted"/>
<dbReference type="InterPro" id="IPR013740">
    <property type="entry name" value="Redoxin"/>
</dbReference>
<name>A0ABT4VMH3_9HYPH</name>
<keyword evidence="2" id="KW-0201">Cytochrome c-type biogenesis</keyword>
<keyword evidence="4" id="KW-1133">Transmembrane helix</keyword>
<dbReference type="PANTHER" id="PTHR42852:SF13">
    <property type="entry name" value="PROTEIN DIPZ"/>
    <property type="match status" value="1"/>
</dbReference>
<keyword evidence="4" id="KW-0812">Transmembrane</keyword>
<dbReference type="PROSITE" id="PS51352">
    <property type="entry name" value="THIOREDOXIN_2"/>
    <property type="match status" value="1"/>
</dbReference>
<gene>
    <name evidence="6" type="ORF">OOZ53_10670</name>
</gene>
<dbReference type="InterPro" id="IPR050553">
    <property type="entry name" value="Thioredoxin_ResA/DsbE_sf"/>
</dbReference>
<evidence type="ECO:0000256" key="3">
    <source>
        <dbReference type="ARBA" id="ARBA00023284"/>
    </source>
</evidence>
<reference evidence="6" key="1">
    <citation type="submission" date="2022-11" db="EMBL/GenBank/DDBJ databases">
        <title>Hoeflea poritis sp. nov., isolated from scleractinian coral Porites lutea.</title>
        <authorList>
            <person name="Zhang G."/>
            <person name="Wei Q."/>
            <person name="Cai L."/>
        </authorList>
    </citation>
    <scope>NUCLEOTIDE SEQUENCE</scope>
    <source>
        <strain evidence="6">E7-10</strain>
    </source>
</reference>
<dbReference type="SUPFAM" id="SSF52833">
    <property type="entry name" value="Thioredoxin-like"/>
    <property type="match status" value="1"/>
</dbReference>